<dbReference type="EMBL" id="MN740015">
    <property type="protein sequence ID" value="QHT84038.1"/>
    <property type="molecule type" value="Genomic_DNA"/>
</dbReference>
<accession>A0A6C0HTF7</accession>
<dbReference type="GO" id="GO:0019136">
    <property type="term" value="F:deoxynucleoside kinase activity"/>
    <property type="evidence" value="ECO:0007669"/>
    <property type="project" value="TreeGrafter"/>
</dbReference>
<organism evidence="2">
    <name type="scientific">viral metagenome</name>
    <dbReference type="NCBI Taxonomy" id="1070528"/>
    <lineage>
        <taxon>unclassified sequences</taxon>
        <taxon>metagenomes</taxon>
        <taxon>organismal metagenomes</taxon>
    </lineage>
</organism>
<dbReference type="PANTHER" id="PTHR10513:SF35">
    <property type="entry name" value="DEOXYADENOSINE KINASE"/>
    <property type="match status" value="1"/>
</dbReference>
<dbReference type="PANTHER" id="PTHR10513">
    <property type="entry name" value="DEOXYNUCLEOSIDE KINASE"/>
    <property type="match status" value="1"/>
</dbReference>
<evidence type="ECO:0000259" key="1">
    <source>
        <dbReference type="Pfam" id="PF01712"/>
    </source>
</evidence>
<name>A0A6C0HTF7_9ZZZZ</name>
<dbReference type="SUPFAM" id="SSF52540">
    <property type="entry name" value="P-loop containing nucleoside triphosphate hydrolases"/>
    <property type="match status" value="1"/>
</dbReference>
<dbReference type="InterPro" id="IPR050566">
    <property type="entry name" value="Deoxyribonucleoside_kinase"/>
</dbReference>
<protein>
    <recommendedName>
        <fullName evidence="1">Deoxynucleoside kinase domain-containing protein</fullName>
    </recommendedName>
</protein>
<dbReference type="GO" id="GO:0005737">
    <property type="term" value="C:cytoplasm"/>
    <property type="evidence" value="ECO:0007669"/>
    <property type="project" value="TreeGrafter"/>
</dbReference>
<feature type="domain" description="Deoxynucleoside kinase" evidence="1">
    <location>
        <begin position="94"/>
        <end position="268"/>
    </location>
</feature>
<dbReference type="Pfam" id="PF01712">
    <property type="entry name" value="dNK"/>
    <property type="match status" value="1"/>
</dbReference>
<proteinExistence type="predicted"/>
<dbReference type="InterPro" id="IPR027417">
    <property type="entry name" value="P-loop_NTPase"/>
</dbReference>
<reference evidence="2" key="1">
    <citation type="journal article" date="2020" name="Nature">
        <title>Giant virus diversity and host interactions through global metagenomics.</title>
        <authorList>
            <person name="Schulz F."/>
            <person name="Roux S."/>
            <person name="Paez-Espino D."/>
            <person name="Jungbluth S."/>
            <person name="Walsh D.A."/>
            <person name="Denef V.J."/>
            <person name="McMahon K.D."/>
            <person name="Konstantinidis K.T."/>
            <person name="Eloe-Fadrosh E.A."/>
            <person name="Kyrpides N.C."/>
            <person name="Woyke T."/>
        </authorList>
    </citation>
    <scope>NUCLEOTIDE SEQUENCE</scope>
    <source>
        <strain evidence="2">GVMAG-M-3300023184-16</strain>
    </source>
</reference>
<dbReference type="AlphaFoldDB" id="A0A6C0HTF7"/>
<evidence type="ECO:0000313" key="2">
    <source>
        <dbReference type="EMBL" id="QHT84038.1"/>
    </source>
</evidence>
<dbReference type="Gene3D" id="3.40.50.300">
    <property type="entry name" value="P-loop containing nucleotide triphosphate hydrolases"/>
    <property type="match status" value="1"/>
</dbReference>
<dbReference type="InterPro" id="IPR031314">
    <property type="entry name" value="DNK_dom"/>
</dbReference>
<sequence>MSDFFKYICLSLGIPLQESKEDRIKHFVQYSQVLSHSKRRSNLLRKSIVDFPIDSSTKPNTQTMDKFGDWSYQTLVDFCKTYTKPSKTCRPWIISIDGNIGAGKTTLLQKLQREVDPKRVVVVYEPVQKWTEMKDMTDEMSLLQKYYTYPHMYSFMFQTVIFQTIIQSIEEAIENHPDCDIILCERSIKSSRNVFCKMLVEDQCMTSFEHTVYESFFTPRICELYYPDHTIWLDVPVKTCLERIISRAREGEKVINLDYLQRIESLYLQERTF</sequence>